<feature type="compositionally biased region" description="Polar residues" evidence="8">
    <location>
        <begin position="354"/>
        <end position="364"/>
    </location>
</feature>
<feature type="compositionally biased region" description="Polar residues" evidence="8">
    <location>
        <begin position="83"/>
        <end position="93"/>
    </location>
</feature>
<evidence type="ECO:0000256" key="8">
    <source>
        <dbReference type="SAM" id="MobiDB-lite"/>
    </source>
</evidence>
<dbReference type="eggNOG" id="KOG0032">
    <property type="taxonomic scope" value="Eukaryota"/>
</dbReference>
<proteinExistence type="predicted"/>
<organism evidence="10 11">
    <name type="scientific">Pteropus alecto</name>
    <name type="common">Black flying fox</name>
    <dbReference type="NCBI Taxonomy" id="9402"/>
    <lineage>
        <taxon>Eukaryota</taxon>
        <taxon>Metazoa</taxon>
        <taxon>Chordata</taxon>
        <taxon>Craniata</taxon>
        <taxon>Vertebrata</taxon>
        <taxon>Euteleostomi</taxon>
        <taxon>Mammalia</taxon>
        <taxon>Eutheria</taxon>
        <taxon>Laurasiatheria</taxon>
        <taxon>Chiroptera</taxon>
        <taxon>Yinpterochiroptera</taxon>
        <taxon>Pteropodoidea</taxon>
        <taxon>Pteropodidae</taxon>
        <taxon>Pteropodinae</taxon>
        <taxon>Pteropus</taxon>
    </lineage>
</organism>
<reference evidence="11" key="1">
    <citation type="journal article" date="2013" name="Science">
        <title>Comparative analysis of bat genomes provides insight into the evolution of flight and immunity.</title>
        <authorList>
            <person name="Zhang G."/>
            <person name="Cowled C."/>
            <person name="Shi Z."/>
            <person name="Huang Z."/>
            <person name="Bishop-Lilly K.A."/>
            <person name="Fang X."/>
            <person name="Wynne J.W."/>
            <person name="Xiong Z."/>
            <person name="Baker M.L."/>
            <person name="Zhao W."/>
            <person name="Tachedjian M."/>
            <person name="Zhu Y."/>
            <person name="Zhou P."/>
            <person name="Jiang X."/>
            <person name="Ng J."/>
            <person name="Yang L."/>
            <person name="Wu L."/>
            <person name="Xiao J."/>
            <person name="Feng Y."/>
            <person name="Chen Y."/>
            <person name="Sun X."/>
            <person name="Zhang Y."/>
            <person name="Marsh G.A."/>
            <person name="Crameri G."/>
            <person name="Broder C.C."/>
            <person name="Frey K.G."/>
            <person name="Wang L.F."/>
            <person name="Wang J."/>
        </authorList>
    </citation>
    <scope>NUCLEOTIDE SEQUENCE [LARGE SCALE GENOMIC DNA]</scope>
</reference>
<dbReference type="FunCoup" id="L5L2P8">
    <property type="interactions" value="158"/>
</dbReference>
<evidence type="ECO:0000256" key="5">
    <source>
        <dbReference type="ARBA" id="ARBA00022777"/>
    </source>
</evidence>
<accession>L5L2P8</accession>
<keyword evidence="6 7" id="KW-0067">ATP-binding</keyword>
<dbReference type="SUPFAM" id="SSF56112">
    <property type="entry name" value="Protein kinase-like (PK-like)"/>
    <property type="match status" value="1"/>
</dbReference>
<dbReference type="PANTHER" id="PTHR24347">
    <property type="entry name" value="SERINE/THREONINE-PROTEIN KINASE"/>
    <property type="match status" value="1"/>
</dbReference>
<dbReference type="Pfam" id="PF00069">
    <property type="entry name" value="Pkinase"/>
    <property type="match status" value="1"/>
</dbReference>
<evidence type="ECO:0000313" key="11">
    <source>
        <dbReference type="Proteomes" id="UP000010552"/>
    </source>
</evidence>
<feature type="compositionally biased region" description="Basic and acidic residues" evidence="8">
    <location>
        <begin position="54"/>
        <end position="82"/>
    </location>
</feature>
<feature type="compositionally biased region" description="Low complexity" evidence="8">
    <location>
        <begin position="38"/>
        <end position="53"/>
    </location>
</feature>
<evidence type="ECO:0000256" key="1">
    <source>
        <dbReference type="ARBA" id="ARBA00012513"/>
    </source>
</evidence>
<dbReference type="EC" id="2.7.11.1" evidence="1"/>
<feature type="region of interest" description="Disordered" evidence="8">
    <location>
        <begin position="300"/>
        <end position="402"/>
    </location>
</feature>
<dbReference type="InterPro" id="IPR000719">
    <property type="entry name" value="Prot_kinase_dom"/>
</dbReference>
<feature type="region of interest" description="Disordered" evidence="8">
    <location>
        <begin position="38"/>
        <end position="95"/>
    </location>
</feature>
<keyword evidence="4 7" id="KW-0547">Nucleotide-binding</keyword>
<dbReference type="FunFam" id="3.30.200.20:FF:000042">
    <property type="entry name" value="Aurora kinase A"/>
    <property type="match status" value="1"/>
</dbReference>
<feature type="compositionally biased region" description="Low complexity" evidence="8">
    <location>
        <begin position="305"/>
        <end position="315"/>
    </location>
</feature>
<dbReference type="InParanoid" id="L5L2P8"/>
<evidence type="ECO:0000256" key="3">
    <source>
        <dbReference type="ARBA" id="ARBA00022679"/>
    </source>
</evidence>
<feature type="compositionally biased region" description="Polar residues" evidence="8">
    <location>
        <begin position="376"/>
        <end position="391"/>
    </location>
</feature>
<dbReference type="PROSITE" id="PS00107">
    <property type="entry name" value="PROTEIN_KINASE_ATP"/>
    <property type="match status" value="1"/>
</dbReference>
<dbReference type="GO" id="GO:0004674">
    <property type="term" value="F:protein serine/threonine kinase activity"/>
    <property type="evidence" value="ECO:0007669"/>
    <property type="project" value="UniProtKB-KW"/>
</dbReference>
<name>L5L2P8_PTEAL</name>
<dbReference type="InterPro" id="IPR011009">
    <property type="entry name" value="Kinase-like_dom_sf"/>
</dbReference>
<keyword evidence="5 10" id="KW-0418">Kinase</keyword>
<keyword evidence="11" id="KW-1185">Reference proteome</keyword>
<dbReference type="Gene3D" id="1.10.510.10">
    <property type="entry name" value="Transferase(Phosphotransferase) domain 1"/>
    <property type="match status" value="1"/>
</dbReference>
<dbReference type="GO" id="GO:0005524">
    <property type="term" value="F:ATP binding"/>
    <property type="evidence" value="ECO:0007669"/>
    <property type="project" value="UniProtKB-UniRule"/>
</dbReference>
<evidence type="ECO:0000256" key="6">
    <source>
        <dbReference type="ARBA" id="ARBA00022840"/>
    </source>
</evidence>
<protein>
    <recommendedName>
        <fullName evidence="1">non-specific serine/threonine protein kinase</fullName>
        <ecNumber evidence="1">2.7.11.1</ecNumber>
    </recommendedName>
</protein>
<dbReference type="EMBL" id="KB030357">
    <property type="protein sequence ID" value="ELK17999.1"/>
    <property type="molecule type" value="Genomic_DNA"/>
</dbReference>
<dbReference type="InterPro" id="IPR017441">
    <property type="entry name" value="Protein_kinase_ATP_BS"/>
</dbReference>
<evidence type="ECO:0000256" key="7">
    <source>
        <dbReference type="PROSITE-ProRule" id="PRU10141"/>
    </source>
</evidence>
<evidence type="ECO:0000256" key="4">
    <source>
        <dbReference type="ARBA" id="ARBA00022741"/>
    </source>
</evidence>
<dbReference type="PROSITE" id="PS50011">
    <property type="entry name" value="PROTEIN_KINASE_DOM"/>
    <property type="match status" value="1"/>
</dbReference>
<feature type="binding site" evidence="7">
    <location>
        <position position="142"/>
    </location>
    <ligand>
        <name>ATP</name>
        <dbReference type="ChEBI" id="CHEBI:30616"/>
    </ligand>
</feature>
<dbReference type="AlphaFoldDB" id="L5L2P8"/>
<keyword evidence="2" id="KW-0723">Serine/threonine-protein kinase</keyword>
<dbReference type="STRING" id="9402.L5L2P8"/>
<evidence type="ECO:0000256" key="2">
    <source>
        <dbReference type="ARBA" id="ARBA00022527"/>
    </source>
</evidence>
<feature type="domain" description="Protein kinase" evidence="9">
    <location>
        <begin position="112"/>
        <end position="402"/>
    </location>
</feature>
<keyword evidence="3" id="KW-0808">Transferase</keyword>
<evidence type="ECO:0000313" key="10">
    <source>
        <dbReference type="EMBL" id="ELK17999.1"/>
    </source>
</evidence>
<gene>
    <name evidence="10" type="ORF">PAL_GLEAN10007435</name>
</gene>
<evidence type="ECO:0000259" key="9">
    <source>
        <dbReference type="PROSITE" id="PS50011"/>
    </source>
</evidence>
<dbReference type="Proteomes" id="UP000010552">
    <property type="component" value="Unassembled WGS sequence"/>
</dbReference>
<sequence length="402" mass="44888">MADSGFGKKSPKCSKCSQKEVLCLCSCKSRLSPMSVVEMSQTSSISSSVVSISSERKKEQASKDNASEKDLPSRTSNVERKASQQQWGRSNFTEGKVPHIRMDNGAAIQGIYTFGRILGQGSFGMVFEATDKETEIKWAIKKVNKDKAGSSAIKLLEREVSILKCVKHEHIIHLEQVFETPKKMYLVMELCEDGALKEILDRKGHFSENETRWIIQSLASAIAYLHSNAKSVLKQLMKVDPAHRITAKELLDNQWITGKTLSSVRPINVLEMMKEWKNNPGSDDENTTDQKNKWSIQEKLKGFRPSGPSGPSGPSRNVHDFNNTSDEEEEKQLAAYKKKFPVTSKKENMDSLDMSYSNSPSSRLLQAGVKEEIQKSPVTSNQRTAAKSTAKSIALPRTKKKP</sequence>